<feature type="transmembrane region" description="Helical" evidence="1">
    <location>
        <begin position="44"/>
        <end position="66"/>
    </location>
</feature>
<feature type="non-terminal residue" evidence="2">
    <location>
        <position position="1"/>
    </location>
</feature>
<organism evidence="2 3">
    <name type="scientific">Ophiophagus hannah</name>
    <name type="common">King cobra</name>
    <name type="synonym">Naja hannah</name>
    <dbReference type="NCBI Taxonomy" id="8665"/>
    <lineage>
        <taxon>Eukaryota</taxon>
        <taxon>Metazoa</taxon>
        <taxon>Chordata</taxon>
        <taxon>Craniata</taxon>
        <taxon>Vertebrata</taxon>
        <taxon>Euteleostomi</taxon>
        <taxon>Lepidosauria</taxon>
        <taxon>Squamata</taxon>
        <taxon>Bifurcata</taxon>
        <taxon>Unidentata</taxon>
        <taxon>Episquamata</taxon>
        <taxon>Toxicofera</taxon>
        <taxon>Serpentes</taxon>
        <taxon>Colubroidea</taxon>
        <taxon>Elapidae</taxon>
        <taxon>Elapinae</taxon>
        <taxon>Ophiophagus</taxon>
    </lineage>
</organism>
<evidence type="ECO:0000256" key="1">
    <source>
        <dbReference type="SAM" id="Phobius"/>
    </source>
</evidence>
<keyword evidence="1" id="KW-0812">Transmembrane</keyword>
<comment type="caution">
    <text evidence="2">The sequence shown here is derived from an EMBL/GenBank/DDBJ whole genome shotgun (WGS) entry which is preliminary data.</text>
</comment>
<dbReference type="EMBL" id="AZIM01000215">
    <property type="protein sequence ID" value="ETE72512.1"/>
    <property type="molecule type" value="Genomic_DNA"/>
</dbReference>
<dbReference type="AlphaFoldDB" id="V8PF63"/>
<evidence type="ECO:0000313" key="3">
    <source>
        <dbReference type="Proteomes" id="UP000018936"/>
    </source>
</evidence>
<reference evidence="2 3" key="1">
    <citation type="journal article" date="2013" name="Proc. Natl. Acad. Sci. U.S.A.">
        <title>The king cobra genome reveals dynamic gene evolution and adaptation in the snake venom system.</title>
        <authorList>
            <person name="Vonk F.J."/>
            <person name="Casewell N.R."/>
            <person name="Henkel C.V."/>
            <person name="Heimberg A.M."/>
            <person name="Jansen H.J."/>
            <person name="McCleary R.J."/>
            <person name="Kerkkamp H.M."/>
            <person name="Vos R.A."/>
            <person name="Guerreiro I."/>
            <person name="Calvete J.J."/>
            <person name="Wuster W."/>
            <person name="Woods A.E."/>
            <person name="Logan J.M."/>
            <person name="Harrison R.A."/>
            <person name="Castoe T.A."/>
            <person name="de Koning A.P."/>
            <person name="Pollock D.D."/>
            <person name="Yandell M."/>
            <person name="Calderon D."/>
            <person name="Renjifo C."/>
            <person name="Currier R.B."/>
            <person name="Salgado D."/>
            <person name="Pla D."/>
            <person name="Sanz L."/>
            <person name="Hyder A.S."/>
            <person name="Ribeiro J.M."/>
            <person name="Arntzen J.W."/>
            <person name="van den Thillart G.E."/>
            <person name="Boetzer M."/>
            <person name="Pirovano W."/>
            <person name="Dirks R.P."/>
            <person name="Spaink H.P."/>
            <person name="Duboule D."/>
            <person name="McGlinn E."/>
            <person name="Kini R.M."/>
            <person name="Richardson M.K."/>
        </authorList>
    </citation>
    <scope>NUCLEOTIDE SEQUENCE</scope>
    <source>
        <tissue evidence="2">Blood</tissue>
    </source>
</reference>
<keyword evidence="3" id="KW-1185">Reference proteome</keyword>
<dbReference type="Proteomes" id="UP000018936">
    <property type="component" value="Unassembled WGS sequence"/>
</dbReference>
<keyword evidence="1" id="KW-1133">Transmembrane helix</keyword>
<protein>
    <recommendedName>
        <fullName evidence="4">Transmembrane protein</fullName>
    </recommendedName>
</protein>
<name>V8PF63_OPHHA</name>
<evidence type="ECO:0008006" key="4">
    <source>
        <dbReference type="Google" id="ProtNLM"/>
    </source>
</evidence>
<accession>V8PF63</accession>
<keyword evidence="1" id="KW-0472">Membrane</keyword>
<gene>
    <name evidence="2" type="ORF">L345_01662</name>
</gene>
<feature type="transmembrane region" description="Helical" evidence="1">
    <location>
        <begin position="19"/>
        <end position="37"/>
    </location>
</feature>
<feature type="transmembrane region" description="Helical" evidence="1">
    <location>
        <begin position="92"/>
        <end position="114"/>
    </location>
</feature>
<sequence>MAASGSDIEFTLPAFDHLIIARFLFLFASLLFHLLFWRLQNAVLSFMIHSCILQGSLVPLFLQFAVHGNGWRTGDVDRLRRRLPSAVGPDLFFLRLSVSKAIVVITAGSLEMWLKLRWTKSICHVLAREEITCRI</sequence>
<proteinExistence type="predicted"/>
<evidence type="ECO:0000313" key="2">
    <source>
        <dbReference type="EMBL" id="ETE72512.1"/>
    </source>
</evidence>